<proteinExistence type="predicted"/>
<sequence length="102" mass="12085">MLLSNAVTQAKKKYWESDTSSISFVAPNMSPRSAEKRVRVLEEAIYRNGELKRQLFQADEDCRANLRKKSATFIAWQNAYDELKENHLRLKSRHRRKVCLKW</sequence>
<reference evidence="1 2" key="2">
    <citation type="submission" date="2018-11" db="EMBL/GenBank/DDBJ databases">
        <authorList>
            <consortium name="Pathogen Informatics"/>
        </authorList>
    </citation>
    <scope>NUCLEOTIDE SEQUENCE [LARGE SCALE GENOMIC DNA]</scope>
</reference>
<evidence type="ECO:0000313" key="2">
    <source>
        <dbReference type="Proteomes" id="UP000271162"/>
    </source>
</evidence>
<dbReference type="WBParaSite" id="NBR_0001001301-mRNA-1">
    <property type="protein sequence ID" value="NBR_0001001301-mRNA-1"/>
    <property type="gene ID" value="NBR_0001001301"/>
</dbReference>
<organism evidence="3">
    <name type="scientific">Nippostrongylus brasiliensis</name>
    <name type="common">Rat hookworm</name>
    <dbReference type="NCBI Taxonomy" id="27835"/>
    <lineage>
        <taxon>Eukaryota</taxon>
        <taxon>Metazoa</taxon>
        <taxon>Ecdysozoa</taxon>
        <taxon>Nematoda</taxon>
        <taxon>Chromadorea</taxon>
        <taxon>Rhabditida</taxon>
        <taxon>Rhabditina</taxon>
        <taxon>Rhabditomorpha</taxon>
        <taxon>Strongyloidea</taxon>
        <taxon>Heligmosomidae</taxon>
        <taxon>Nippostrongylus</taxon>
    </lineage>
</organism>
<evidence type="ECO:0000313" key="1">
    <source>
        <dbReference type="EMBL" id="VDL73603.1"/>
    </source>
</evidence>
<dbReference type="EMBL" id="UYSL01020239">
    <property type="protein sequence ID" value="VDL73603.1"/>
    <property type="molecule type" value="Genomic_DNA"/>
</dbReference>
<gene>
    <name evidence="1" type="ORF">NBR_LOCUS10014</name>
</gene>
<keyword evidence="2" id="KW-1185">Reference proteome</keyword>
<name>A0A0N4Y2Q0_NIPBR</name>
<accession>A0A0N4Y2Q0</accession>
<dbReference type="Proteomes" id="UP000271162">
    <property type="component" value="Unassembled WGS sequence"/>
</dbReference>
<protein>
    <submittedName>
        <fullName evidence="1 3">Uncharacterized protein</fullName>
    </submittedName>
</protein>
<reference evidence="3" key="1">
    <citation type="submission" date="2017-02" db="UniProtKB">
        <authorList>
            <consortium name="WormBaseParasite"/>
        </authorList>
    </citation>
    <scope>IDENTIFICATION</scope>
</reference>
<evidence type="ECO:0000313" key="3">
    <source>
        <dbReference type="WBParaSite" id="NBR_0001001301-mRNA-1"/>
    </source>
</evidence>
<dbReference type="AlphaFoldDB" id="A0A0N4Y2Q0"/>